<sequence>MTQIRSGHVLFNPFSSSLPETLWAVLSGKQDPIRPKEKFNPLVLAFAEGPRTSLALHKLENAKASEDFFIVVYPYKSTRRNPFGTYRKTLIQTHPEAFNDASDAQDFIADINAGRSTGMVWDTYQALGATDSGLRPLQPWEESLPKLLEAGVVKEVHIQAGRTVYIDCTIPSMTWLRNMAGTPNHNTELGKMIRMVKASNPKIPFVVEVTLDGLVAARLINKTDLLDPNLGKAKKVYRALADFIKLV</sequence>
<name>A0A1F5JFL7_9BACT</name>
<accession>A0A1F5JFL7</accession>
<comment type="caution">
    <text evidence="1">The sequence shown here is derived from an EMBL/GenBank/DDBJ whole genome shotgun (WGS) entry which is preliminary data.</text>
</comment>
<reference evidence="1 2" key="1">
    <citation type="journal article" date="2016" name="Nat. Commun.">
        <title>Thousands of microbial genomes shed light on interconnected biogeochemical processes in an aquifer system.</title>
        <authorList>
            <person name="Anantharaman K."/>
            <person name="Brown C.T."/>
            <person name="Hug L.A."/>
            <person name="Sharon I."/>
            <person name="Castelle C.J."/>
            <person name="Probst A.J."/>
            <person name="Thomas B.C."/>
            <person name="Singh A."/>
            <person name="Wilkins M.J."/>
            <person name="Karaoz U."/>
            <person name="Brodie E.L."/>
            <person name="Williams K.H."/>
            <person name="Hubbard S.S."/>
            <person name="Banfield J.F."/>
        </authorList>
    </citation>
    <scope>NUCLEOTIDE SEQUENCE [LARGE SCALE GENOMIC DNA]</scope>
</reference>
<organism evidence="1 2">
    <name type="scientific">Candidatus Daviesbacteria bacterium RIFCSPHIGHO2_01_FULL_40_11</name>
    <dbReference type="NCBI Taxonomy" id="1797762"/>
    <lineage>
        <taxon>Bacteria</taxon>
        <taxon>Candidatus Daviesiibacteriota</taxon>
    </lineage>
</organism>
<evidence type="ECO:0000313" key="1">
    <source>
        <dbReference type="EMBL" id="OGE27415.1"/>
    </source>
</evidence>
<gene>
    <name evidence="1" type="ORF">A2867_02530</name>
</gene>
<dbReference type="AlphaFoldDB" id="A0A1F5JFL7"/>
<evidence type="ECO:0000313" key="2">
    <source>
        <dbReference type="Proteomes" id="UP000177555"/>
    </source>
</evidence>
<proteinExistence type="predicted"/>
<dbReference type="Proteomes" id="UP000177555">
    <property type="component" value="Unassembled WGS sequence"/>
</dbReference>
<dbReference type="EMBL" id="MFCP01000039">
    <property type="protein sequence ID" value="OGE27415.1"/>
    <property type="molecule type" value="Genomic_DNA"/>
</dbReference>
<protein>
    <submittedName>
        <fullName evidence="1">Uncharacterized protein</fullName>
    </submittedName>
</protein>